<organism evidence="2">
    <name type="scientific">uncultured Rubrobacteraceae bacterium</name>
    <dbReference type="NCBI Taxonomy" id="349277"/>
    <lineage>
        <taxon>Bacteria</taxon>
        <taxon>Bacillati</taxon>
        <taxon>Actinomycetota</taxon>
        <taxon>Rubrobacteria</taxon>
        <taxon>Rubrobacterales</taxon>
        <taxon>Rubrobacteraceae</taxon>
        <taxon>environmental samples</taxon>
    </lineage>
</organism>
<feature type="compositionally biased region" description="Basic and acidic residues" evidence="1">
    <location>
        <begin position="12"/>
        <end position="24"/>
    </location>
</feature>
<dbReference type="AlphaFoldDB" id="A0A6J4Q8J9"/>
<evidence type="ECO:0000313" key="2">
    <source>
        <dbReference type="EMBL" id="CAA9437554.1"/>
    </source>
</evidence>
<reference evidence="2" key="1">
    <citation type="submission" date="2020-02" db="EMBL/GenBank/DDBJ databases">
        <authorList>
            <person name="Meier V. D."/>
        </authorList>
    </citation>
    <scope>NUCLEOTIDE SEQUENCE</scope>
    <source>
        <strain evidence="2">AVDCRST_MAG03</strain>
    </source>
</reference>
<dbReference type="EMBL" id="CADCUT010000219">
    <property type="protein sequence ID" value="CAA9437554.1"/>
    <property type="molecule type" value="Genomic_DNA"/>
</dbReference>
<feature type="region of interest" description="Disordered" evidence="1">
    <location>
        <begin position="1"/>
        <end position="24"/>
    </location>
</feature>
<accession>A0A6J4Q8J9</accession>
<gene>
    <name evidence="2" type="ORF">AVDCRST_MAG03-3720</name>
</gene>
<sequence>MDDTPVPIGCRGGERRREVTEDAEDRMRRYGAEVIMADLTGHRHTMRGARASEIEARMRRIHPAAATLLARPEDGEEPEPGTLAAETDYLLMASFRSGVPR</sequence>
<proteinExistence type="predicted"/>
<name>A0A6J4Q8J9_9ACTN</name>
<evidence type="ECO:0000256" key="1">
    <source>
        <dbReference type="SAM" id="MobiDB-lite"/>
    </source>
</evidence>
<protein>
    <submittedName>
        <fullName evidence="2">Uncharacterized protein</fullName>
    </submittedName>
</protein>